<evidence type="ECO:0008006" key="4">
    <source>
        <dbReference type="Google" id="ProtNLM"/>
    </source>
</evidence>
<dbReference type="RefSeq" id="WP_024701068.1">
    <property type="nucleotide sequence ID" value="NZ_CANUIM010000084.1"/>
</dbReference>
<dbReference type="SUPFAM" id="SSF56925">
    <property type="entry name" value="OMPA-like"/>
    <property type="match status" value="1"/>
</dbReference>
<gene>
    <name evidence="2" type="ORF">FVP01_10250</name>
</gene>
<dbReference type="EMBL" id="VRMQ01000002">
    <property type="protein sequence ID" value="TXN16332.1"/>
    <property type="molecule type" value="Genomic_DNA"/>
</dbReference>
<reference evidence="2 3" key="1">
    <citation type="submission" date="2019-08" db="EMBL/GenBank/DDBJ databases">
        <title>Emerging of two pre-pandemic pathogenic O4:KUT lineages of Vibrio parahaemolyticus in coastal eastern China.</title>
        <authorList>
            <person name="Yu H."/>
        </authorList>
    </citation>
    <scope>NUCLEOTIDE SEQUENCE [LARGE SCALE GENOMIC DNA]</scope>
    <source>
        <strain evidence="2 3">HZ17-383</strain>
    </source>
</reference>
<sequence length="184" mass="20605">MKKFLFALLIPFFANASTIEPDGNEIISLRYSDTKFAGENQALFGIGFSHIRGAGNVGFTLSADAQNFDKDGNFVENVGKESESFQHYNIMGGLTYGVIDEFYVMPKIGFTYSKYKNKFADTNCSVLLGCQDFINTDRKDNYGISYGIDFMMISNSLAYGIGVTDVDYFDDRDVRLNLSVGYKF</sequence>
<feature type="signal peptide" evidence="1">
    <location>
        <begin position="1"/>
        <end position="16"/>
    </location>
</feature>
<comment type="caution">
    <text evidence="2">The sequence shown here is derived from an EMBL/GenBank/DDBJ whole genome shotgun (WGS) entry which is preliminary data.</text>
</comment>
<organism evidence="2 3">
    <name type="scientific">Vibrio parahaemolyticus</name>
    <dbReference type="NCBI Taxonomy" id="670"/>
    <lineage>
        <taxon>Bacteria</taxon>
        <taxon>Pseudomonadati</taxon>
        <taxon>Pseudomonadota</taxon>
        <taxon>Gammaproteobacteria</taxon>
        <taxon>Vibrionales</taxon>
        <taxon>Vibrionaceae</taxon>
        <taxon>Vibrio</taxon>
    </lineage>
</organism>
<dbReference type="InterPro" id="IPR011250">
    <property type="entry name" value="OMP/PagP_B-barrel"/>
</dbReference>
<dbReference type="Proteomes" id="UP000321504">
    <property type="component" value="Unassembled WGS sequence"/>
</dbReference>
<evidence type="ECO:0000313" key="3">
    <source>
        <dbReference type="Proteomes" id="UP000321504"/>
    </source>
</evidence>
<accession>A0A7H5CVN9</accession>
<feature type="chain" id="PRO_5041099881" description="Outer membrane protein beta-barrel domain-containing protein" evidence="1">
    <location>
        <begin position="17"/>
        <end position="184"/>
    </location>
</feature>
<evidence type="ECO:0000313" key="2">
    <source>
        <dbReference type="EMBL" id="TXN16332.1"/>
    </source>
</evidence>
<dbReference type="AlphaFoldDB" id="A0A7H5CVN9"/>
<proteinExistence type="predicted"/>
<keyword evidence="1" id="KW-0732">Signal</keyword>
<evidence type="ECO:0000256" key="1">
    <source>
        <dbReference type="SAM" id="SignalP"/>
    </source>
</evidence>
<protein>
    <recommendedName>
        <fullName evidence="4">Outer membrane protein beta-barrel domain-containing protein</fullName>
    </recommendedName>
</protein>
<name>A0A7H5CVN9_VIBPH</name>